<dbReference type="Proteomes" id="UP001430953">
    <property type="component" value="Unassembled WGS sequence"/>
</dbReference>
<feature type="compositionally biased region" description="Basic residues" evidence="1">
    <location>
        <begin position="26"/>
        <end position="35"/>
    </location>
</feature>
<protein>
    <submittedName>
        <fullName evidence="2">Uncharacterized protein</fullName>
    </submittedName>
</protein>
<feature type="region of interest" description="Disordered" evidence="1">
    <location>
        <begin position="54"/>
        <end position="83"/>
    </location>
</feature>
<feature type="region of interest" description="Disordered" evidence="1">
    <location>
        <begin position="1"/>
        <end position="37"/>
    </location>
</feature>
<dbReference type="EMBL" id="JADYXP020000006">
    <property type="protein sequence ID" value="KAL0121311.1"/>
    <property type="molecule type" value="Genomic_DNA"/>
</dbReference>
<comment type="caution">
    <text evidence="2">The sequence shown here is derived from an EMBL/GenBank/DDBJ whole genome shotgun (WGS) entry which is preliminary data.</text>
</comment>
<reference evidence="2 3" key="1">
    <citation type="submission" date="2023-03" db="EMBL/GenBank/DDBJ databases">
        <title>High recombination rates correlate with genetic variation in Cardiocondyla obscurior ants.</title>
        <authorList>
            <person name="Errbii M."/>
        </authorList>
    </citation>
    <scope>NUCLEOTIDE SEQUENCE [LARGE SCALE GENOMIC DNA]</scope>
    <source>
        <strain evidence="2">Alpha-2009</strain>
        <tissue evidence="2">Whole body</tissue>
    </source>
</reference>
<sequence length="162" mass="18880">MTRAYANRGGILQDRSSRPLCGRRPERSRRARRPRCSGPWPSCYRRRSARTRSCPAGISGRTVLNEPRPSSRAPNRPESRAARIYRPSPRCNKHLFSPAGDPSRRDMCRWDRFRARPRSPPRTVIVPTRVKFQIDIIFNTDVSAADNQRSRTRISRYEIIKY</sequence>
<evidence type="ECO:0000313" key="3">
    <source>
        <dbReference type="Proteomes" id="UP001430953"/>
    </source>
</evidence>
<name>A0AAW2FZ77_9HYME</name>
<gene>
    <name evidence="2" type="ORF">PUN28_006678</name>
</gene>
<organism evidence="2 3">
    <name type="scientific">Cardiocondyla obscurior</name>
    <dbReference type="NCBI Taxonomy" id="286306"/>
    <lineage>
        <taxon>Eukaryota</taxon>
        <taxon>Metazoa</taxon>
        <taxon>Ecdysozoa</taxon>
        <taxon>Arthropoda</taxon>
        <taxon>Hexapoda</taxon>
        <taxon>Insecta</taxon>
        <taxon>Pterygota</taxon>
        <taxon>Neoptera</taxon>
        <taxon>Endopterygota</taxon>
        <taxon>Hymenoptera</taxon>
        <taxon>Apocrita</taxon>
        <taxon>Aculeata</taxon>
        <taxon>Formicoidea</taxon>
        <taxon>Formicidae</taxon>
        <taxon>Myrmicinae</taxon>
        <taxon>Cardiocondyla</taxon>
    </lineage>
</organism>
<proteinExistence type="predicted"/>
<accession>A0AAW2FZ77</accession>
<evidence type="ECO:0000313" key="2">
    <source>
        <dbReference type="EMBL" id="KAL0121311.1"/>
    </source>
</evidence>
<evidence type="ECO:0000256" key="1">
    <source>
        <dbReference type="SAM" id="MobiDB-lite"/>
    </source>
</evidence>
<keyword evidence="3" id="KW-1185">Reference proteome</keyword>
<dbReference type="AlphaFoldDB" id="A0AAW2FZ77"/>